<comment type="similarity">
    <text evidence="4">In the N-terminal section; belongs to the AAA ATPase family.</text>
</comment>
<dbReference type="GO" id="GO:0004176">
    <property type="term" value="F:ATP-dependent peptidase activity"/>
    <property type="evidence" value="ECO:0007669"/>
    <property type="project" value="InterPro"/>
</dbReference>
<gene>
    <name evidence="15" type="ORF">FFLO_03667</name>
</gene>
<dbReference type="InterPro" id="IPR027417">
    <property type="entry name" value="P-loop_NTPase"/>
</dbReference>
<dbReference type="Gene3D" id="1.10.8.60">
    <property type="match status" value="1"/>
</dbReference>
<dbReference type="Gene3D" id="1.20.58.760">
    <property type="entry name" value="Peptidase M41"/>
    <property type="match status" value="1"/>
</dbReference>
<keyword evidence="7" id="KW-0547">Nucleotide-binding</keyword>
<dbReference type="Pfam" id="PF01434">
    <property type="entry name" value="Peptidase_M41"/>
    <property type="match status" value="1"/>
</dbReference>
<dbReference type="PANTHER" id="PTHR23076">
    <property type="entry name" value="METALLOPROTEASE M41 FTSH"/>
    <property type="match status" value="1"/>
</dbReference>
<dbReference type="Proteomes" id="UP000812966">
    <property type="component" value="Unassembled WGS sequence"/>
</dbReference>
<feature type="compositionally biased region" description="Low complexity" evidence="13">
    <location>
        <begin position="150"/>
        <end position="169"/>
    </location>
</feature>
<comment type="cofactor">
    <cofactor evidence="1">
        <name>Zn(2+)</name>
        <dbReference type="ChEBI" id="CHEBI:29105"/>
    </cofactor>
</comment>
<feature type="region of interest" description="Disordered" evidence="13">
    <location>
        <begin position="150"/>
        <end position="173"/>
    </location>
</feature>
<dbReference type="PANTHER" id="PTHR23076:SF97">
    <property type="entry name" value="ATP-DEPENDENT ZINC METALLOPROTEASE YME1L1"/>
    <property type="match status" value="1"/>
</dbReference>
<dbReference type="SUPFAM" id="SSF140990">
    <property type="entry name" value="FtsH protease domain-like"/>
    <property type="match status" value="1"/>
</dbReference>
<dbReference type="Pfam" id="PF00004">
    <property type="entry name" value="AAA"/>
    <property type="match status" value="1"/>
</dbReference>
<dbReference type="SMART" id="SM00382">
    <property type="entry name" value="AAA"/>
    <property type="match status" value="1"/>
</dbReference>
<evidence type="ECO:0000256" key="10">
    <source>
        <dbReference type="ARBA" id="ARBA00022840"/>
    </source>
</evidence>
<evidence type="ECO:0000256" key="1">
    <source>
        <dbReference type="ARBA" id="ARBA00001947"/>
    </source>
</evidence>
<evidence type="ECO:0000256" key="12">
    <source>
        <dbReference type="ARBA" id="ARBA00023136"/>
    </source>
</evidence>
<reference evidence="15" key="1">
    <citation type="submission" date="2020-04" db="EMBL/GenBank/DDBJ databases">
        <title>Analysis of mating type loci in Filobasidium floriforme.</title>
        <authorList>
            <person name="Nowrousian M."/>
        </authorList>
    </citation>
    <scope>NUCLEOTIDE SEQUENCE</scope>
    <source>
        <strain evidence="15">CBS 6242</strain>
    </source>
</reference>
<keyword evidence="6" id="KW-0479">Metal-binding</keyword>
<evidence type="ECO:0000256" key="4">
    <source>
        <dbReference type="ARBA" id="ARBA00010550"/>
    </source>
</evidence>
<dbReference type="FunFam" id="1.20.58.760:FF:000001">
    <property type="entry name" value="ATP-dependent zinc metalloprotease FtsH"/>
    <property type="match status" value="1"/>
</dbReference>
<evidence type="ECO:0000256" key="8">
    <source>
        <dbReference type="ARBA" id="ARBA00022801"/>
    </source>
</evidence>
<comment type="caution">
    <text evidence="15">The sequence shown here is derived from an EMBL/GenBank/DDBJ whole genome shotgun (WGS) entry which is preliminary data.</text>
</comment>
<dbReference type="GO" id="GO:0005743">
    <property type="term" value="C:mitochondrial inner membrane"/>
    <property type="evidence" value="ECO:0007669"/>
    <property type="project" value="TreeGrafter"/>
</dbReference>
<evidence type="ECO:0000256" key="6">
    <source>
        <dbReference type="ARBA" id="ARBA00022723"/>
    </source>
</evidence>
<keyword evidence="10" id="KW-0067">ATP-binding</keyword>
<evidence type="ECO:0000256" key="7">
    <source>
        <dbReference type="ARBA" id="ARBA00022741"/>
    </source>
</evidence>
<proteinExistence type="inferred from homology"/>
<keyword evidence="9" id="KW-0862">Zinc</keyword>
<evidence type="ECO:0000256" key="3">
    <source>
        <dbReference type="ARBA" id="ARBA00010044"/>
    </source>
</evidence>
<evidence type="ECO:0000256" key="9">
    <source>
        <dbReference type="ARBA" id="ARBA00022833"/>
    </source>
</evidence>
<comment type="similarity">
    <text evidence="3">In the C-terminal section; belongs to the peptidase M41 family.</text>
</comment>
<accession>A0A8K0JMB5</accession>
<dbReference type="CDD" id="cd19501">
    <property type="entry name" value="RecA-like_FtsH"/>
    <property type="match status" value="1"/>
</dbReference>
<dbReference type="GO" id="GO:0016887">
    <property type="term" value="F:ATP hydrolysis activity"/>
    <property type="evidence" value="ECO:0007669"/>
    <property type="project" value="InterPro"/>
</dbReference>
<dbReference type="InterPro" id="IPR041569">
    <property type="entry name" value="AAA_lid_3"/>
</dbReference>
<evidence type="ECO:0000256" key="5">
    <source>
        <dbReference type="ARBA" id="ARBA00022670"/>
    </source>
</evidence>
<dbReference type="GO" id="GO:0046872">
    <property type="term" value="F:metal ion binding"/>
    <property type="evidence" value="ECO:0007669"/>
    <property type="project" value="UniProtKB-KW"/>
</dbReference>
<keyword evidence="12" id="KW-0472">Membrane</keyword>
<dbReference type="SUPFAM" id="SSF52540">
    <property type="entry name" value="P-loop containing nucleoside triphosphate hydrolases"/>
    <property type="match status" value="1"/>
</dbReference>
<keyword evidence="5" id="KW-0645">Protease</keyword>
<dbReference type="EMBL" id="JABELV010000069">
    <property type="protein sequence ID" value="KAG7532272.1"/>
    <property type="molecule type" value="Genomic_DNA"/>
</dbReference>
<dbReference type="InterPro" id="IPR003960">
    <property type="entry name" value="ATPase_AAA_CS"/>
</dbReference>
<organism evidence="15 16">
    <name type="scientific">Filobasidium floriforme</name>
    <dbReference type="NCBI Taxonomy" id="5210"/>
    <lineage>
        <taxon>Eukaryota</taxon>
        <taxon>Fungi</taxon>
        <taxon>Dikarya</taxon>
        <taxon>Basidiomycota</taxon>
        <taxon>Agaricomycotina</taxon>
        <taxon>Tremellomycetes</taxon>
        <taxon>Filobasidiales</taxon>
        <taxon>Filobasidiaceae</taxon>
        <taxon>Filobasidium</taxon>
    </lineage>
</organism>
<dbReference type="AlphaFoldDB" id="A0A8K0JMB5"/>
<protein>
    <recommendedName>
        <fullName evidence="14">AAA+ ATPase domain-containing protein</fullName>
    </recommendedName>
</protein>
<comment type="subcellular location">
    <subcellularLocation>
        <location evidence="2">Membrane</location>
    </subcellularLocation>
</comment>
<evidence type="ECO:0000259" key="14">
    <source>
        <dbReference type="SMART" id="SM00382"/>
    </source>
</evidence>
<dbReference type="InterPro" id="IPR005936">
    <property type="entry name" value="FtsH"/>
</dbReference>
<dbReference type="InterPro" id="IPR003959">
    <property type="entry name" value="ATPase_AAA_core"/>
</dbReference>
<dbReference type="GO" id="GO:0007005">
    <property type="term" value="P:mitochondrion organization"/>
    <property type="evidence" value="ECO:0007669"/>
    <property type="project" value="TreeGrafter"/>
</dbReference>
<dbReference type="GO" id="GO:0005524">
    <property type="term" value="F:ATP binding"/>
    <property type="evidence" value="ECO:0007669"/>
    <property type="project" value="UniProtKB-KW"/>
</dbReference>
<dbReference type="PROSITE" id="PS00674">
    <property type="entry name" value="AAA"/>
    <property type="match status" value="1"/>
</dbReference>
<dbReference type="GO" id="GO:0006515">
    <property type="term" value="P:protein quality control for misfolded or incompletely synthesized proteins"/>
    <property type="evidence" value="ECO:0007669"/>
    <property type="project" value="TreeGrafter"/>
</dbReference>
<sequence>MLQRAVRASSSRAALNTIRSAARCKSLNRSQPSTIGFTSFGSRNFSLFSRSVSSEHTPTQGKLAALESNANASPEDTEQQIELFKALLDGGAEQGVIARWEGALRATPPQALAQSSEAFDIYLLALARTGLSKQIPEAVRERDAVLAGQPSFAASSTETSESTADAPTSIPTMTPLQAKLASLPGFRSRATPPSAGSAMAATSLAELGQQAKPVHVVLEESRGFSAARVAKTLGVNALYIFCFLTLASLILENTGLLKAGNQPTEFDPEKGGVVRFEDVLGCDEAKDLQEVVEFLRNPERFSNLGGKLPKGVLLTGPPGTGKTRLARAVAGEAEVPFFYASGSSFDQMYVGVGAARVRELFAAARKKAPAIIFIDEIDAIGSRRSAKDQHYMKQTLNQLLVELDGFQDAEGVIVIGATNFPQSLDNALTRPGRFDRHVTVPLPDMRGRTALLKHYMNEVEFDVEVDPTIIARGCPGMSGADLSNLVNQAAIRASREGSTHVKLNHFEWAKDRILMGAERRSHYVTPENKKMTAYHEAGHALTGLKTAGAMPLHKVTIMPRGRALGLTMSLPEDDVDSMTRKQMNASIDVALGGRAAEELIYGIDETTSGCSSDLERATDVATRMVRNYGFSPKVGLVAHSDDDLPYLSGAKKDEIESEIRRFVDEGWGRVKGLMQDNIGDLHKLAEALVEYETLDREEVKRVLRGEKLDRLDALGPKLTSQVDEPIPVQIIE</sequence>
<keyword evidence="11" id="KW-0482">Metalloprotease</keyword>
<evidence type="ECO:0000313" key="15">
    <source>
        <dbReference type="EMBL" id="KAG7532272.1"/>
    </source>
</evidence>
<evidence type="ECO:0000256" key="11">
    <source>
        <dbReference type="ARBA" id="ARBA00023049"/>
    </source>
</evidence>
<evidence type="ECO:0000256" key="13">
    <source>
        <dbReference type="SAM" id="MobiDB-lite"/>
    </source>
</evidence>
<keyword evidence="16" id="KW-1185">Reference proteome</keyword>
<dbReference type="FunFam" id="3.40.50.300:FF:000175">
    <property type="entry name" value="ATP-dependent zinc metalloprotease FTSH 4"/>
    <property type="match status" value="1"/>
</dbReference>
<dbReference type="HAMAP" id="MF_01458">
    <property type="entry name" value="FtsH"/>
    <property type="match status" value="1"/>
</dbReference>
<dbReference type="Gene3D" id="3.40.50.300">
    <property type="entry name" value="P-loop containing nucleotide triphosphate hydrolases"/>
    <property type="match status" value="1"/>
</dbReference>
<dbReference type="InterPro" id="IPR000642">
    <property type="entry name" value="Peptidase_M41"/>
</dbReference>
<evidence type="ECO:0000313" key="16">
    <source>
        <dbReference type="Proteomes" id="UP000812966"/>
    </source>
</evidence>
<dbReference type="GO" id="GO:0004222">
    <property type="term" value="F:metalloendopeptidase activity"/>
    <property type="evidence" value="ECO:0007669"/>
    <property type="project" value="InterPro"/>
</dbReference>
<evidence type="ECO:0000256" key="2">
    <source>
        <dbReference type="ARBA" id="ARBA00004370"/>
    </source>
</evidence>
<feature type="domain" description="AAA+ ATPase" evidence="14">
    <location>
        <begin position="308"/>
        <end position="444"/>
    </location>
</feature>
<name>A0A8K0JMB5_9TREE</name>
<dbReference type="Pfam" id="PF17862">
    <property type="entry name" value="AAA_lid_3"/>
    <property type="match status" value="1"/>
</dbReference>
<dbReference type="InterPro" id="IPR003593">
    <property type="entry name" value="AAA+_ATPase"/>
</dbReference>
<dbReference type="FunFam" id="1.10.8.60:FF:000001">
    <property type="entry name" value="ATP-dependent zinc metalloprotease FtsH"/>
    <property type="match status" value="1"/>
</dbReference>
<keyword evidence="8" id="KW-0378">Hydrolase</keyword>
<dbReference type="InterPro" id="IPR037219">
    <property type="entry name" value="Peptidase_M41-like"/>
</dbReference>